<dbReference type="CDD" id="cd07067">
    <property type="entry name" value="HP_PGM_like"/>
    <property type="match status" value="1"/>
</dbReference>
<comment type="caution">
    <text evidence="1">The sequence shown here is derived from an EMBL/GenBank/DDBJ whole genome shotgun (WGS) entry which is preliminary data.</text>
</comment>
<organism evidence="1 2">
    <name type="scientific">Vibrio panuliri</name>
    <dbReference type="NCBI Taxonomy" id="1381081"/>
    <lineage>
        <taxon>Bacteria</taxon>
        <taxon>Pseudomonadati</taxon>
        <taxon>Pseudomonadota</taxon>
        <taxon>Gammaproteobacteria</taxon>
        <taxon>Vibrionales</taxon>
        <taxon>Vibrionaceae</taxon>
        <taxon>Vibrio</taxon>
    </lineage>
</organism>
<dbReference type="EMBL" id="MJMJ01000023">
    <property type="protein sequence ID" value="OLQ88343.1"/>
    <property type="molecule type" value="Genomic_DNA"/>
</dbReference>
<dbReference type="Gene3D" id="3.40.50.1240">
    <property type="entry name" value="Phosphoglycerate mutase-like"/>
    <property type="match status" value="1"/>
</dbReference>
<dbReference type="Proteomes" id="UP000186313">
    <property type="component" value="Unassembled WGS sequence"/>
</dbReference>
<dbReference type="SUPFAM" id="SSF53254">
    <property type="entry name" value="Phosphoglycerate mutase-like"/>
    <property type="match status" value="1"/>
</dbReference>
<dbReference type="RefSeq" id="WP_075709514.1">
    <property type="nucleotide sequence ID" value="NZ_MJMJ01000023.1"/>
</dbReference>
<protein>
    <submittedName>
        <fullName evidence="1">Alpha-ribazole phosphatase</fullName>
    </submittedName>
</protein>
<name>A0A1Q9HF30_9VIBR</name>
<sequence length="205" mass="22988">MRSVNFYLLRHGKVSGEPALYGHTDVLVDEQTQQSICQALIDADFTFDAIVASPLRRCADLASLLEKANPQWQVSYNQQLKEISFGLFDGIPFTELEEQWSVLDAFWQQPAEHPLPQAETLEDFYTRVSHQWSKLVACAQSDTLIICHGGTIRMILAYVLGLDWANARLFSVMQIGNQSLTHIKVTISDSIYPQVCSIGTPLITA</sequence>
<dbReference type="AlphaFoldDB" id="A0A1Q9HF30"/>
<dbReference type="OrthoDB" id="9783269at2"/>
<reference evidence="1 2" key="1">
    <citation type="submission" date="2016-09" db="EMBL/GenBank/DDBJ databases">
        <title>Genomic Taxonomy of the Vibrionaceae.</title>
        <authorList>
            <person name="Gonzalez-Castillo A."/>
            <person name="Gomez-Gil B."/>
            <person name="Enciso-Ibarra K."/>
        </authorList>
    </citation>
    <scope>NUCLEOTIDE SEQUENCE [LARGE SCALE GENOMIC DNA]</scope>
    <source>
        <strain evidence="1 2">CAIM 703</strain>
    </source>
</reference>
<dbReference type="InterPro" id="IPR013078">
    <property type="entry name" value="His_Pase_superF_clade-1"/>
</dbReference>
<dbReference type="STRING" id="1381081.BIY22_09265"/>
<proteinExistence type="predicted"/>
<gene>
    <name evidence="1" type="ORF">BIY22_09265</name>
</gene>
<accession>A0A1Q9HF30</accession>
<evidence type="ECO:0000313" key="1">
    <source>
        <dbReference type="EMBL" id="OLQ88343.1"/>
    </source>
</evidence>
<dbReference type="Pfam" id="PF00300">
    <property type="entry name" value="His_Phos_1"/>
    <property type="match status" value="1"/>
</dbReference>
<dbReference type="InterPro" id="IPR029033">
    <property type="entry name" value="His_PPase_superfam"/>
</dbReference>
<dbReference type="SMART" id="SM00855">
    <property type="entry name" value="PGAM"/>
    <property type="match status" value="1"/>
</dbReference>
<evidence type="ECO:0000313" key="2">
    <source>
        <dbReference type="Proteomes" id="UP000186313"/>
    </source>
</evidence>